<accession>A0A1G7QDZ8</accession>
<proteinExistence type="inferred from homology"/>
<dbReference type="InterPro" id="IPR012910">
    <property type="entry name" value="Plug_dom"/>
</dbReference>
<feature type="domain" description="TonB-dependent receptor plug" evidence="10">
    <location>
        <begin position="118"/>
        <end position="242"/>
    </location>
</feature>
<dbReference type="InterPro" id="IPR037066">
    <property type="entry name" value="Plug_dom_sf"/>
</dbReference>
<dbReference type="InterPro" id="IPR039426">
    <property type="entry name" value="TonB-dep_rcpt-like"/>
</dbReference>
<dbReference type="GO" id="GO:0009279">
    <property type="term" value="C:cell outer membrane"/>
    <property type="evidence" value="ECO:0007669"/>
    <property type="project" value="UniProtKB-SubCell"/>
</dbReference>
<dbReference type="RefSeq" id="WP_089832227.1">
    <property type="nucleotide sequence ID" value="NZ_FNBN01000003.1"/>
</dbReference>
<evidence type="ECO:0000256" key="3">
    <source>
        <dbReference type="ARBA" id="ARBA00022452"/>
    </source>
</evidence>
<dbReference type="NCBIfam" id="TIGR04057">
    <property type="entry name" value="SusC_RagA_signa"/>
    <property type="match status" value="1"/>
</dbReference>
<name>A0A1G7QDZ8_CHIFI</name>
<evidence type="ECO:0000256" key="9">
    <source>
        <dbReference type="SAM" id="SignalP"/>
    </source>
</evidence>
<dbReference type="PANTHER" id="PTHR30069">
    <property type="entry name" value="TONB-DEPENDENT OUTER MEMBRANE RECEPTOR"/>
    <property type="match status" value="1"/>
</dbReference>
<dbReference type="GO" id="GO:0044718">
    <property type="term" value="P:siderophore transmembrane transport"/>
    <property type="evidence" value="ECO:0007669"/>
    <property type="project" value="TreeGrafter"/>
</dbReference>
<reference evidence="11 12" key="1">
    <citation type="submission" date="2016-10" db="EMBL/GenBank/DDBJ databases">
        <authorList>
            <person name="de Groot N.N."/>
        </authorList>
    </citation>
    <scope>NUCLEOTIDE SEQUENCE [LARGE SCALE GENOMIC DNA]</scope>
    <source>
        <strain evidence="11 12">DSM 527</strain>
    </source>
</reference>
<evidence type="ECO:0000256" key="6">
    <source>
        <dbReference type="ARBA" id="ARBA00023136"/>
    </source>
</evidence>
<dbReference type="Proteomes" id="UP000199045">
    <property type="component" value="Unassembled WGS sequence"/>
</dbReference>
<keyword evidence="3 8" id="KW-1134">Transmembrane beta strand</keyword>
<keyword evidence="6 8" id="KW-0472">Membrane</keyword>
<dbReference type="OrthoDB" id="9768177at2"/>
<evidence type="ECO:0000256" key="8">
    <source>
        <dbReference type="PROSITE-ProRule" id="PRU01360"/>
    </source>
</evidence>
<evidence type="ECO:0000313" key="11">
    <source>
        <dbReference type="EMBL" id="SDF96685.1"/>
    </source>
</evidence>
<keyword evidence="5 9" id="KW-0732">Signal</keyword>
<dbReference type="GO" id="GO:0015344">
    <property type="term" value="F:siderophore uptake transmembrane transporter activity"/>
    <property type="evidence" value="ECO:0007669"/>
    <property type="project" value="TreeGrafter"/>
</dbReference>
<sequence>MRRSFLVCTLLFLCCCLTALAQNKIVVTGAVKDAKGTPLPGVTVKEKGASNGAMSNPDGSFKLSVPAEATLVISYVGFVAQEIPVGGKTSFDVTLQEDNKNLNEVVVTAMGIKRETRALGYAVSTVSSKELTQTASPTIGSALYGKAAGVKIITAPGGASSAVTIQVRGVSSIGQNTQPLYVIDGVPIRNFSNPSTNSFGTANGRIEGNGAADINPQDIETLTILKGASATALYGSEATNGVVVITTKKGAKGRGMGVEFNYSYNQEKIANSPDYQNEYGPGYNPALNLSATQNFGKSAEGWFTEADGAVHPYYRAYGQFGPKFDGREVTYWDGSKRKYVANPDNYKDFYQTGYNSVANVAISNANDKGSYRFSYTRTDYKSIMPGSNLYKNNFSFNGTLKLNEKVSVDLISTYNNYFNHNRPNATSNVFNSYGGFFSRFDDMSVYKNKYQTRNGYKYVLYNNTSYDQQDKILYNIRASQLMDYLWDNLRNSYDETQNRFINSATLNISVLDNLKVRGRVGGDFTNLAASDMRYNEKPATLGYTGLYATEARNNNVFYGDAMAIYNPKLTKDLDMTVTGGFTARKTTYKYNRVATEGGLVTENWFNIGNSAQQIKGQSERATQYDVAGFGILNFAYKGFLYVEGTGRYESTSTLPVAVNSYFYPSFNAGFVLSDVVKMPKAVSYAKVRGSYGFVGNHPNLYQSNVLYNQVGVTYNQGNVLYQQPNGTQFGNGKLKSEKKREAEIGLDLRLIDNKVSVDFSYYNNKVSDQILYRSIAGSNGATSMLVNAGDMSNYGYEAAISATPIDHKDFRWNTRFNFAVNRNRLDKLTEGQTSLISRSLDGGYAIIRSEVGDALGNIYVHPNTTDGKGNKVVGDDGLYTVDKGSYIKVGNLMPKIVGGFSNTVTYKNFALDFTLDYRFGGNLISTPTYYQIGAGMFKSTLQYRDAAHGGLAYHVVGDEASQDVTKYTYVADPNGPRHDGLILPGVKADGSKNDRVISAADYYLNNYNWETEGDYSAAVLKNSYIKVREIALTYSLPQVFANKLHFQGLQFSLIGRNLFYVYKSLPYGVDPEVAVGSSWLDQGIDGGTAGPTRSLGASLRARF</sequence>
<dbReference type="InterPro" id="IPR036942">
    <property type="entry name" value="Beta-barrel_TonB_sf"/>
</dbReference>
<dbReference type="InterPro" id="IPR023997">
    <property type="entry name" value="TonB-dep_OMP_SusC/RagA_CS"/>
</dbReference>
<comment type="subcellular location">
    <subcellularLocation>
        <location evidence="1 8">Cell outer membrane</location>
        <topology evidence="1 8">Multi-pass membrane protein</topology>
    </subcellularLocation>
</comment>
<protein>
    <submittedName>
        <fullName evidence="11">Iron complex outermembrane recepter protein</fullName>
    </submittedName>
</protein>
<dbReference type="InterPro" id="IPR008969">
    <property type="entry name" value="CarboxyPept-like_regulatory"/>
</dbReference>
<dbReference type="STRING" id="104663.SAMN04488121_10316"/>
<evidence type="ECO:0000256" key="1">
    <source>
        <dbReference type="ARBA" id="ARBA00004571"/>
    </source>
</evidence>
<dbReference type="Gene3D" id="2.170.130.10">
    <property type="entry name" value="TonB-dependent receptor, plug domain"/>
    <property type="match status" value="1"/>
</dbReference>
<dbReference type="SUPFAM" id="SSF49464">
    <property type="entry name" value="Carboxypeptidase regulatory domain-like"/>
    <property type="match status" value="1"/>
</dbReference>
<comment type="similarity">
    <text evidence="8">Belongs to the TonB-dependent receptor family.</text>
</comment>
<evidence type="ECO:0000256" key="5">
    <source>
        <dbReference type="ARBA" id="ARBA00022729"/>
    </source>
</evidence>
<dbReference type="Gene3D" id="2.40.170.20">
    <property type="entry name" value="TonB-dependent receptor, beta-barrel domain"/>
    <property type="match status" value="1"/>
</dbReference>
<dbReference type="Pfam" id="PF07715">
    <property type="entry name" value="Plug"/>
    <property type="match status" value="1"/>
</dbReference>
<dbReference type="Pfam" id="PF13715">
    <property type="entry name" value="CarbopepD_reg_2"/>
    <property type="match status" value="1"/>
</dbReference>
<dbReference type="EMBL" id="FNBN01000003">
    <property type="protein sequence ID" value="SDF96685.1"/>
    <property type="molecule type" value="Genomic_DNA"/>
</dbReference>
<dbReference type="InterPro" id="IPR023996">
    <property type="entry name" value="TonB-dep_OMP_SusC/RagA"/>
</dbReference>
<keyword evidence="7 8" id="KW-0998">Cell outer membrane</keyword>
<evidence type="ECO:0000256" key="4">
    <source>
        <dbReference type="ARBA" id="ARBA00022692"/>
    </source>
</evidence>
<gene>
    <name evidence="11" type="ORF">SAMN04488121_10316</name>
</gene>
<keyword evidence="2 8" id="KW-0813">Transport</keyword>
<dbReference type="NCBIfam" id="TIGR04056">
    <property type="entry name" value="OMP_RagA_SusC"/>
    <property type="match status" value="1"/>
</dbReference>
<dbReference type="AlphaFoldDB" id="A0A1G7QDZ8"/>
<dbReference type="PROSITE" id="PS52016">
    <property type="entry name" value="TONB_DEPENDENT_REC_3"/>
    <property type="match status" value="1"/>
</dbReference>
<feature type="chain" id="PRO_5011534788" evidence="9">
    <location>
        <begin position="22"/>
        <end position="1103"/>
    </location>
</feature>
<dbReference type="SUPFAM" id="SSF56935">
    <property type="entry name" value="Porins"/>
    <property type="match status" value="1"/>
</dbReference>
<feature type="signal peptide" evidence="9">
    <location>
        <begin position="1"/>
        <end position="21"/>
    </location>
</feature>
<evidence type="ECO:0000313" key="12">
    <source>
        <dbReference type="Proteomes" id="UP000199045"/>
    </source>
</evidence>
<dbReference type="Gene3D" id="2.60.40.1120">
    <property type="entry name" value="Carboxypeptidase-like, regulatory domain"/>
    <property type="match status" value="1"/>
</dbReference>
<keyword evidence="4 8" id="KW-0812">Transmembrane</keyword>
<evidence type="ECO:0000256" key="7">
    <source>
        <dbReference type="ARBA" id="ARBA00023237"/>
    </source>
</evidence>
<dbReference type="PANTHER" id="PTHR30069:SF29">
    <property type="entry name" value="HEMOGLOBIN AND HEMOGLOBIN-HAPTOGLOBIN-BINDING PROTEIN 1-RELATED"/>
    <property type="match status" value="1"/>
</dbReference>
<evidence type="ECO:0000256" key="2">
    <source>
        <dbReference type="ARBA" id="ARBA00022448"/>
    </source>
</evidence>
<organism evidence="11 12">
    <name type="scientific">Chitinophaga filiformis</name>
    <name type="common">Myxococcus filiformis</name>
    <name type="synonym">Flexibacter filiformis</name>
    <dbReference type="NCBI Taxonomy" id="104663"/>
    <lineage>
        <taxon>Bacteria</taxon>
        <taxon>Pseudomonadati</taxon>
        <taxon>Bacteroidota</taxon>
        <taxon>Chitinophagia</taxon>
        <taxon>Chitinophagales</taxon>
        <taxon>Chitinophagaceae</taxon>
        <taxon>Chitinophaga</taxon>
    </lineage>
</organism>
<evidence type="ECO:0000259" key="10">
    <source>
        <dbReference type="Pfam" id="PF07715"/>
    </source>
</evidence>